<evidence type="ECO:0000313" key="3">
    <source>
        <dbReference type="Proteomes" id="UP000324222"/>
    </source>
</evidence>
<keyword evidence="1" id="KW-1133">Transmembrane helix</keyword>
<dbReference type="Proteomes" id="UP000324222">
    <property type="component" value="Unassembled WGS sequence"/>
</dbReference>
<proteinExistence type="predicted"/>
<protein>
    <submittedName>
        <fullName evidence="2">Uncharacterized protein</fullName>
    </submittedName>
</protein>
<comment type="caution">
    <text evidence="2">The sequence shown here is derived from an EMBL/GenBank/DDBJ whole genome shotgun (WGS) entry which is preliminary data.</text>
</comment>
<keyword evidence="3" id="KW-1185">Reference proteome</keyword>
<keyword evidence="1" id="KW-0472">Membrane</keyword>
<accession>A0A5B7FE87</accession>
<dbReference type="AlphaFoldDB" id="A0A5B7FE87"/>
<keyword evidence="1" id="KW-0812">Transmembrane</keyword>
<feature type="transmembrane region" description="Helical" evidence="1">
    <location>
        <begin position="79"/>
        <end position="103"/>
    </location>
</feature>
<organism evidence="2 3">
    <name type="scientific">Portunus trituberculatus</name>
    <name type="common">Swimming crab</name>
    <name type="synonym">Neptunus trituberculatus</name>
    <dbReference type="NCBI Taxonomy" id="210409"/>
    <lineage>
        <taxon>Eukaryota</taxon>
        <taxon>Metazoa</taxon>
        <taxon>Ecdysozoa</taxon>
        <taxon>Arthropoda</taxon>
        <taxon>Crustacea</taxon>
        <taxon>Multicrustacea</taxon>
        <taxon>Malacostraca</taxon>
        <taxon>Eumalacostraca</taxon>
        <taxon>Eucarida</taxon>
        <taxon>Decapoda</taxon>
        <taxon>Pleocyemata</taxon>
        <taxon>Brachyura</taxon>
        <taxon>Eubrachyura</taxon>
        <taxon>Portunoidea</taxon>
        <taxon>Portunidae</taxon>
        <taxon>Portuninae</taxon>
        <taxon>Portunus</taxon>
    </lineage>
</organism>
<sequence length="111" mass="12158">MNILGLSFTHNLNWKLHISSLAKTASRKLGILRGLHQFLSPPPTANSVQGPYPSLWGGIKNFSSHEPLTVFSLCLTAEILHLFLSFIAISMLTTLLIFLTAYLSSSCDLTA</sequence>
<reference evidence="2 3" key="1">
    <citation type="submission" date="2019-05" db="EMBL/GenBank/DDBJ databases">
        <title>Another draft genome of Portunus trituberculatus and its Hox gene families provides insights of decapod evolution.</title>
        <authorList>
            <person name="Jeong J.-H."/>
            <person name="Song I."/>
            <person name="Kim S."/>
            <person name="Choi T."/>
            <person name="Kim D."/>
            <person name="Ryu S."/>
            <person name="Kim W."/>
        </authorList>
    </citation>
    <scope>NUCLEOTIDE SEQUENCE [LARGE SCALE GENOMIC DNA]</scope>
    <source>
        <tissue evidence="2">Muscle</tissue>
    </source>
</reference>
<evidence type="ECO:0000256" key="1">
    <source>
        <dbReference type="SAM" id="Phobius"/>
    </source>
</evidence>
<evidence type="ECO:0000313" key="2">
    <source>
        <dbReference type="EMBL" id="MPC43626.1"/>
    </source>
</evidence>
<gene>
    <name evidence="2" type="ORF">E2C01_037277</name>
</gene>
<name>A0A5B7FE87_PORTR</name>
<dbReference type="EMBL" id="VSRR010005917">
    <property type="protein sequence ID" value="MPC43626.1"/>
    <property type="molecule type" value="Genomic_DNA"/>
</dbReference>